<evidence type="ECO:0000313" key="2">
    <source>
        <dbReference type="Proteomes" id="UP000181997"/>
    </source>
</evidence>
<dbReference type="OrthoDB" id="2364593at2"/>
<sequence length="336" mass="38781">MTNKNNEEKGKVLQFPGLKERLLEKGVQALENGEIQESADLLTQAYEMDPENPDINTALVLALYENKQYDEAKVICKVMLLEGIGEYFEVVDMYLMILIQLHQHQDVVDTIHALFDEKEVPFEKEEHFKKLLHFSEKVLDGKEPVSRMDEESEIPETSILKDKSLEEQTLIAAQLVHQNIRPYLQELLSCLREGNTHPFLQSMILNVLREHGYDKEISIIKLNTEVKVTPSELQDVFETETFKNVAEELEELLSQRNPTLYQHALELVKRHCFLLYPLEMQEEPGNIAMVYASAVAEMFADSILLEELNVEMEHCCECENLMEQLKALEEISSPTI</sequence>
<dbReference type="Pfam" id="PF14559">
    <property type="entry name" value="TPR_19"/>
    <property type="match status" value="1"/>
</dbReference>
<dbReference type="AlphaFoldDB" id="A0A0V8HNB4"/>
<dbReference type="SUPFAM" id="SSF116965">
    <property type="entry name" value="Hypothetical protein MPN330"/>
    <property type="match status" value="1"/>
</dbReference>
<keyword evidence="2" id="KW-1185">Reference proteome</keyword>
<dbReference type="Proteomes" id="UP000181997">
    <property type="component" value="Unassembled WGS sequence"/>
</dbReference>
<proteinExistence type="predicted"/>
<dbReference type="RefSeq" id="WP_058297915.1">
    <property type="nucleotide sequence ID" value="NZ_FMAU01000001.1"/>
</dbReference>
<name>A0A0V8HNB4_9BACI</name>
<organism evidence="1 2">
    <name type="scientific">[Bacillus] enclensis</name>
    <dbReference type="NCBI Taxonomy" id="1402860"/>
    <lineage>
        <taxon>Bacteria</taxon>
        <taxon>Bacillati</taxon>
        <taxon>Bacillota</taxon>
        <taxon>Bacilli</taxon>
        <taxon>Bacillales</taxon>
        <taxon>Bacillaceae</taxon>
        <taxon>Rossellomorea</taxon>
    </lineage>
</organism>
<dbReference type="SUPFAM" id="SSF48452">
    <property type="entry name" value="TPR-like"/>
    <property type="match status" value="1"/>
</dbReference>
<accession>A0A0V8HNB4</accession>
<dbReference type="Gene3D" id="1.25.40.10">
    <property type="entry name" value="Tetratricopeptide repeat domain"/>
    <property type="match status" value="1"/>
</dbReference>
<dbReference type="InterPro" id="IPR011990">
    <property type="entry name" value="TPR-like_helical_dom_sf"/>
</dbReference>
<gene>
    <name evidence="1" type="ORF">GA0061094_1367</name>
</gene>
<protein>
    <submittedName>
        <fullName evidence="1">Tetratricopeptide repeat-containing protein</fullName>
    </submittedName>
</protein>
<evidence type="ECO:0000313" key="1">
    <source>
        <dbReference type="EMBL" id="SCB91454.1"/>
    </source>
</evidence>
<reference evidence="2" key="1">
    <citation type="submission" date="2016-08" db="EMBL/GenBank/DDBJ databases">
        <authorList>
            <person name="Varghese N."/>
            <person name="Submissions Spin"/>
        </authorList>
    </citation>
    <scope>NUCLEOTIDE SEQUENCE [LARGE SCALE GENOMIC DNA]</scope>
    <source>
        <strain evidence="2">SGD-1123</strain>
    </source>
</reference>
<dbReference type="EMBL" id="FMAU01000001">
    <property type="protein sequence ID" value="SCB91454.1"/>
    <property type="molecule type" value="Genomic_DNA"/>
</dbReference>